<dbReference type="EMBL" id="JH226134">
    <property type="protein sequence ID" value="EHY57768.1"/>
    <property type="molecule type" value="Genomic_DNA"/>
</dbReference>
<accession>H6C1N9</accession>
<dbReference type="GeneID" id="20310431"/>
<dbReference type="HOGENOM" id="CLU_2145867_0_0_1"/>
<dbReference type="Proteomes" id="UP000007304">
    <property type="component" value="Unassembled WGS sequence"/>
</dbReference>
<name>H6C1N9_EXODN</name>
<dbReference type="InParanoid" id="H6C1N9"/>
<sequence length="112" mass="11982">MNRRSPSQRGRTLPLPLPLPESAEAFVASVMVLLASAAAGAAGAAGVGAEAEEVAEVSFGWEPEYRRLPSWTSLPAGNMKRRSCQLLDDMVAKHKSSGDVLERWDTSRSGVE</sequence>
<organism evidence="1 2">
    <name type="scientific">Exophiala dermatitidis (strain ATCC 34100 / CBS 525.76 / NIH/UT8656)</name>
    <name type="common">Black yeast</name>
    <name type="synonym">Wangiella dermatitidis</name>
    <dbReference type="NCBI Taxonomy" id="858893"/>
    <lineage>
        <taxon>Eukaryota</taxon>
        <taxon>Fungi</taxon>
        <taxon>Dikarya</taxon>
        <taxon>Ascomycota</taxon>
        <taxon>Pezizomycotina</taxon>
        <taxon>Eurotiomycetes</taxon>
        <taxon>Chaetothyriomycetidae</taxon>
        <taxon>Chaetothyriales</taxon>
        <taxon>Herpotrichiellaceae</taxon>
        <taxon>Exophiala</taxon>
    </lineage>
</organism>
<keyword evidence="2" id="KW-1185">Reference proteome</keyword>
<reference evidence="1" key="1">
    <citation type="submission" date="2011-07" db="EMBL/GenBank/DDBJ databases">
        <title>The Genome Sequence of Exophiala (Wangiella) dermatitidis NIH/UT8656.</title>
        <authorList>
            <consortium name="The Broad Institute Genome Sequencing Platform"/>
            <person name="Cuomo C."/>
            <person name="Wang Z."/>
            <person name="Hunicke-Smith S."/>
            <person name="Szanislo P.J."/>
            <person name="Earl A."/>
            <person name="Young S.K."/>
            <person name="Zeng Q."/>
            <person name="Gargeya S."/>
            <person name="Fitzgerald M."/>
            <person name="Haas B."/>
            <person name="Abouelleil A."/>
            <person name="Alvarado L."/>
            <person name="Arachchi H.M."/>
            <person name="Berlin A."/>
            <person name="Brown A."/>
            <person name="Chapman S.B."/>
            <person name="Chen Z."/>
            <person name="Dunbar C."/>
            <person name="Freedman E."/>
            <person name="Gearin G."/>
            <person name="Gellesch M."/>
            <person name="Goldberg J."/>
            <person name="Griggs A."/>
            <person name="Gujja S."/>
            <person name="Heiman D."/>
            <person name="Howarth C."/>
            <person name="Larson L."/>
            <person name="Lui A."/>
            <person name="MacDonald P.J.P."/>
            <person name="Montmayeur A."/>
            <person name="Murphy C."/>
            <person name="Neiman D."/>
            <person name="Pearson M."/>
            <person name="Priest M."/>
            <person name="Roberts A."/>
            <person name="Saif S."/>
            <person name="Shea T."/>
            <person name="Shenoy N."/>
            <person name="Sisk P."/>
            <person name="Stolte C."/>
            <person name="Sykes S."/>
            <person name="Wortman J."/>
            <person name="Nusbaum C."/>
            <person name="Birren B."/>
        </authorList>
    </citation>
    <scope>NUCLEOTIDE SEQUENCE</scope>
    <source>
        <strain evidence="1">NIH/UT8656</strain>
    </source>
</reference>
<dbReference type="VEuPathDB" id="FungiDB:HMPREF1120_05792"/>
<evidence type="ECO:0000313" key="2">
    <source>
        <dbReference type="Proteomes" id="UP000007304"/>
    </source>
</evidence>
<evidence type="ECO:0000313" key="1">
    <source>
        <dbReference type="EMBL" id="EHY57768.1"/>
    </source>
</evidence>
<protein>
    <submittedName>
        <fullName evidence="1">Uncharacterized protein</fullName>
    </submittedName>
</protein>
<gene>
    <name evidence="1" type="ORF">HMPREF1120_05792</name>
</gene>
<proteinExistence type="predicted"/>
<dbReference type="AlphaFoldDB" id="H6C1N9"/>
<dbReference type="RefSeq" id="XP_009158229.1">
    <property type="nucleotide sequence ID" value="XM_009159981.1"/>
</dbReference>